<evidence type="ECO:0000256" key="2">
    <source>
        <dbReference type="ARBA" id="ARBA00007431"/>
    </source>
</evidence>
<dbReference type="EMBL" id="CAJHUB010000754">
    <property type="protein sequence ID" value="CAD7682825.1"/>
    <property type="molecule type" value="Genomic_DNA"/>
</dbReference>
<evidence type="ECO:0000256" key="1">
    <source>
        <dbReference type="ARBA" id="ARBA00004236"/>
    </source>
</evidence>
<evidence type="ECO:0000256" key="4">
    <source>
        <dbReference type="ARBA" id="ARBA00023136"/>
    </source>
</evidence>
<dbReference type="InterPro" id="IPR015898">
    <property type="entry name" value="G-protein_gamma-like_dom"/>
</dbReference>
<keyword evidence="3" id="KW-1003">Cell membrane</keyword>
<comment type="subcellular location">
    <subcellularLocation>
        <location evidence="1">Cell membrane</location>
    </subcellularLocation>
</comment>
<organism evidence="7 8">
    <name type="scientific">Nyctereutes procyonoides</name>
    <name type="common">Raccoon dog</name>
    <name type="synonym">Canis procyonoides</name>
    <dbReference type="NCBI Taxonomy" id="34880"/>
    <lineage>
        <taxon>Eukaryota</taxon>
        <taxon>Metazoa</taxon>
        <taxon>Chordata</taxon>
        <taxon>Craniata</taxon>
        <taxon>Vertebrata</taxon>
        <taxon>Euteleostomi</taxon>
        <taxon>Mammalia</taxon>
        <taxon>Eutheria</taxon>
        <taxon>Laurasiatheria</taxon>
        <taxon>Carnivora</taxon>
        <taxon>Caniformia</taxon>
        <taxon>Canidae</taxon>
        <taxon>Nyctereutes</taxon>
    </lineage>
</organism>
<accession>A0A811Z1E9</accession>
<name>A0A811Z1E9_NYCPR</name>
<evidence type="ECO:0000313" key="8">
    <source>
        <dbReference type="Proteomes" id="UP000645828"/>
    </source>
</evidence>
<keyword evidence="8" id="KW-1185">Reference proteome</keyword>
<dbReference type="AlphaFoldDB" id="A0A811Z1E9"/>
<evidence type="ECO:0000256" key="3">
    <source>
        <dbReference type="ARBA" id="ARBA00022475"/>
    </source>
</evidence>
<dbReference type="GO" id="GO:0031681">
    <property type="term" value="F:G-protein beta-subunit binding"/>
    <property type="evidence" value="ECO:0007669"/>
    <property type="project" value="InterPro"/>
</dbReference>
<gene>
    <name evidence="7" type="ORF">NYPRO_LOCUS15617</name>
</gene>
<dbReference type="Gene3D" id="4.10.260.10">
    <property type="entry name" value="Transducin (heterotrimeric G protein), gamma chain"/>
    <property type="match status" value="1"/>
</dbReference>
<dbReference type="Proteomes" id="UP000645828">
    <property type="component" value="Unassembled WGS sequence"/>
</dbReference>
<keyword evidence="5" id="KW-0807">Transducer</keyword>
<keyword evidence="4" id="KW-0472">Membrane</keyword>
<dbReference type="InterPro" id="IPR001770">
    <property type="entry name" value="G-protein_gamma"/>
</dbReference>
<comment type="caution">
    <text evidence="7">The sequence shown here is derived from an EMBL/GenBank/DDBJ whole genome shotgun (WGS) entry which is preliminary data.</text>
</comment>
<reference evidence="7" key="1">
    <citation type="submission" date="2020-12" db="EMBL/GenBank/DDBJ databases">
        <authorList>
            <consortium name="Molecular Ecology Group"/>
        </authorList>
    </citation>
    <scope>NUCLEOTIDE SEQUENCE</scope>
    <source>
        <strain evidence="7">TBG_1078</strain>
    </source>
</reference>
<evidence type="ECO:0000259" key="6">
    <source>
        <dbReference type="PROSITE" id="PS50058"/>
    </source>
</evidence>
<dbReference type="PANTHER" id="PTHR13809">
    <property type="entry name" value="GUANINE NUCLEOTIDE-BINDING PROTEIN GAMMA SUBUNIT"/>
    <property type="match status" value="1"/>
</dbReference>
<dbReference type="SMART" id="SM00224">
    <property type="entry name" value="GGL"/>
    <property type="match status" value="1"/>
</dbReference>
<protein>
    <submittedName>
        <fullName evidence="7">(raccoon dog) hypothetical protein</fullName>
    </submittedName>
</protein>
<evidence type="ECO:0000313" key="7">
    <source>
        <dbReference type="EMBL" id="CAD7682825.1"/>
    </source>
</evidence>
<feature type="domain" description="G protein gamma" evidence="6">
    <location>
        <begin position="61"/>
        <end position="96"/>
    </location>
</feature>
<comment type="similarity">
    <text evidence="2">Belongs to the G protein gamma family.</text>
</comment>
<dbReference type="GO" id="GO:0005834">
    <property type="term" value="C:heterotrimeric G-protein complex"/>
    <property type="evidence" value="ECO:0007669"/>
    <property type="project" value="InterPro"/>
</dbReference>
<dbReference type="Pfam" id="PF00631">
    <property type="entry name" value="G-gamma"/>
    <property type="match status" value="1"/>
</dbReference>
<evidence type="ECO:0000256" key="5">
    <source>
        <dbReference type="ARBA" id="ARBA00023224"/>
    </source>
</evidence>
<dbReference type="InterPro" id="IPR036284">
    <property type="entry name" value="GGL_sf"/>
</dbReference>
<dbReference type="SUPFAM" id="SSF48670">
    <property type="entry name" value="Transducin (heterotrimeric G protein), gamma chain"/>
    <property type="match status" value="1"/>
</dbReference>
<dbReference type="GO" id="GO:0007186">
    <property type="term" value="P:G protein-coupled receptor signaling pathway"/>
    <property type="evidence" value="ECO:0007669"/>
    <property type="project" value="InterPro"/>
</dbReference>
<sequence length="96" mass="10617">MGLIHSPEGLDRAGRWRVGQFVLFAGATIAIFSSLQISNSDLEGHHKCYMQAGRRGLDMDKHVAKYCLQNAQHDPLLTGVSSSTNPFRPQEVCSFL</sequence>
<proteinExistence type="inferred from homology"/>
<dbReference type="PROSITE" id="PS50058">
    <property type="entry name" value="G_PROTEIN_GAMMA"/>
    <property type="match status" value="1"/>
</dbReference>